<reference evidence="3" key="1">
    <citation type="journal article" date="2017" name="Nat. Ecol. Evol.">
        <title>Genome expansion and lineage-specific genetic innovations in the forest pathogenic fungi Armillaria.</title>
        <authorList>
            <person name="Sipos G."/>
            <person name="Prasanna A.N."/>
            <person name="Walter M.C."/>
            <person name="O'Connor E."/>
            <person name="Balint B."/>
            <person name="Krizsan K."/>
            <person name="Kiss B."/>
            <person name="Hess J."/>
            <person name="Varga T."/>
            <person name="Slot J."/>
            <person name="Riley R."/>
            <person name="Boka B."/>
            <person name="Rigling D."/>
            <person name="Barry K."/>
            <person name="Lee J."/>
            <person name="Mihaltcheva S."/>
            <person name="LaButti K."/>
            <person name="Lipzen A."/>
            <person name="Waldron R."/>
            <person name="Moloney N.M."/>
            <person name="Sperisen C."/>
            <person name="Kredics L."/>
            <person name="Vagvoelgyi C."/>
            <person name="Patrignani A."/>
            <person name="Fitzpatrick D."/>
            <person name="Nagy I."/>
            <person name="Doyle S."/>
            <person name="Anderson J.B."/>
            <person name="Grigoriev I.V."/>
            <person name="Gueldener U."/>
            <person name="Muensterkoetter M."/>
            <person name="Nagy L.G."/>
        </authorList>
    </citation>
    <scope>NUCLEOTIDE SEQUENCE [LARGE SCALE GENOMIC DNA]</scope>
    <source>
        <strain evidence="3">28-4</strain>
    </source>
</reference>
<proteinExistence type="predicted"/>
<evidence type="ECO:0000256" key="1">
    <source>
        <dbReference type="SAM" id="MobiDB-lite"/>
    </source>
</evidence>
<protein>
    <submittedName>
        <fullName evidence="2">Uncharacterized protein</fullName>
    </submittedName>
</protein>
<dbReference type="EMBL" id="KZ293479">
    <property type="protein sequence ID" value="PBK61075.1"/>
    <property type="molecule type" value="Genomic_DNA"/>
</dbReference>
<dbReference type="STRING" id="1076256.A0A2H3AQM3"/>
<feature type="region of interest" description="Disordered" evidence="1">
    <location>
        <begin position="119"/>
        <end position="140"/>
    </location>
</feature>
<evidence type="ECO:0000313" key="2">
    <source>
        <dbReference type="EMBL" id="PBK61075.1"/>
    </source>
</evidence>
<dbReference type="Proteomes" id="UP000218334">
    <property type="component" value="Unassembled WGS sequence"/>
</dbReference>
<dbReference type="AlphaFoldDB" id="A0A2H3AQM3"/>
<keyword evidence="3" id="KW-1185">Reference proteome</keyword>
<evidence type="ECO:0000313" key="3">
    <source>
        <dbReference type="Proteomes" id="UP000218334"/>
    </source>
</evidence>
<gene>
    <name evidence="2" type="ORF">ARMSODRAFT_673535</name>
</gene>
<feature type="compositionally biased region" description="Polar residues" evidence="1">
    <location>
        <begin position="124"/>
        <end position="140"/>
    </location>
</feature>
<name>A0A2H3AQM3_9AGAR</name>
<organism evidence="2 3">
    <name type="scientific">Armillaria solidipes</name>
    <dbReference type="NCBI Taxonomy" id="1076256"/>
    <lineage>
        <taxon>Eukaryota</taxon>
        <taxon>Fungi</taxon>
        <taxon>Dikarya</taxon>
        <taxon>Basidiomycota</taxon>
        <taxon>Agaricomycotina</taxon>
        <taxon>Agaricomycetes</taxon>
        <taxon>Agaricomycetidae</taxon>
        <taxon>Agaricales</taxon>
        <taxon>Marasmiineae</taxon>
        <taxon>Physalacriaceae</taxon>
        <taxon>Armillaria</taxon>
    </lineage>
</organism>
<accession>A0A2H3AQM3</accession>
<sequence length="140" mass="15400">MPKSKTTFIGSPVSEIKFMPGREHRWLLTVSKGIWSVLTIWDIAHGHKRSDLSPKGAIFTVVKLNADPQSEAGIAVSLSQRIVFLRLGDNRTLHKIRSVDTDLRPVTLSGAVLTLDDESMTPPRCSSTTGRSMSAPTWTT</sequence>